<dbReference type="SUPFAM" id="SSF54593">
    <property type="entry name" value="Glyoxalase/Bleomycin resistance protein/Dihydroxybiphenyl dioxygenase"/>
    <property type="match status" value="1"/>
</dbReference>
<sequence>MTRGYLEHVAIRVRSLAPHLAFFRDVCGMEIRDEKIIGGLRQVWVTGGIQFIEDPAFEGPEGRFAHLGIFVDDLDSALDPPGRMT</sequence>
<dbReference type="Proteomes" id="UP001652542">
    <property type="component" value="Unassembled WGS sequence"/>
</dbReference>
<name>A0ABT2ZCE7_9RHOB</name>
<evidence type="ECO:0000259" key="1">
    <source>
        <dbReference type="PROSITE" id="PS51819"/>
    </source>
</evidence>
<dbReference type="InterPro" id="IPR037523">
    <property type="entry name" value="VOC_core"/>
</dbReference>
<dbReference type="EMBL" id="JAOWKY010000002">
    <property type="protein sequence ID" value="MCV2868828.1"/>
    <property type="molecule type" value="Genomic_DNA"/>
</dbReference>
<protein>
    <recommendedName>
        <fullName evidence="1">VOC domain-containing protein</fullName>
    </recommendedName>
</protein>
<reference evidence="2 3" key="1">
    <citation type="submission" date="2022-10" db="EMBL/GenBank/DDBJ databases">
        <title>Defluviimonas sp. nov., isolated from ocean surface water.</title>
        <authorList>
            <person name="He W."/>
            <person name="Wang L."/>
            <person name="Zhang D.-F."/>
        </authorList>
    </citation>
    <scope>NUCLEOTIDE SEQUENCE [LARGE SCALE GENOMIC DNA]</scope>
    <source>
        <strain evidence="2 3">WL0002</strain>
    </source>
</reference>
<organism evidence="2 3">
    <name type="scientific">Albidovulum marisflavi</name>
    <dbReference type="NCBI Taxonomy" id="2984159"/>
    <lineage>
        <taxon>Bacteria</taxon>
        <taxon>Pseudomonadati</taxon>
        <taxon>Pseudomonadota</taxon>
        <taxon>Alphaproteobacteria</taxon>
        <taxon>Rhodobacterales</taxon>
        <taxon>Paracoccaceae</taxon>
        <taxon>Albidovulum</taxon>
    </lineage>
</organism>
<gene>
    <name evidence="2" type="ORF">OEW28_09330</name>
</gene>
<dbReference type="PROSITE" id="PS51819">
    <property type="entry name" value="VOC"/>
    <property type="match status" value="1"/>
</dbReference>
<accession>A0ABT2ZCE7</accession>
<dbReference type="RefSeq" id="WP_263734492.1">
    <property type="nucleotide sequence ID" value="NZ_JAOWKY010000002.1"/>
</dbReference>
<feature type="domain" description="VOC" evidence="1">
    <location>
        <begin position="5"/>
        <end position="85"/>
    </location>
</feature>
<evidence type="ECO:0000313" key="3">
    <source>
        <dbReference type="Proteomes" id="UP001652542"/>
    </source>
</evidence>
<dbReference type="Gene3D" id="3.10.180.10">
    <property type="entry name" value="2,3-Dihydroxybiphenyl 1,2-Dioxygenase, domain 1"/>
    <property type="match status" value="1"/>
</dbReference>
<proteinExistence type="predicted"/>
<dbReference type="InterPro" id="IPR029068">
    <property type="entry name" value="Glyas_Bleomycin-R_OHBP_Dase"/>
</dbReference>
<keyword evidence="3" id="KW-1185">Reference proteome</keyword>
<evidence type="ECO:0000313" key="2">
    <source>
        <dbReference type="EMBL" id="MCV2868828.1"/>
    </source>
</evidence>
<comment type="caution">
    <text evidence="2">The sequence shown here is derived from an EMBL/GenBank/DDBJ whole genome shotgun (WGS) entry which is preliminary data.</text>
</comment>